<accession>A0AAN7CG87</accession>
<comment type="caution">
    <text evidence="2">The sequence shown here is derived from an EMBL/GenBank/DDBJ whole genome shotgun (WGS) entry which is preliminary data.</text>
</comment>
<evidence type="ECO:0000256" key="1">
    <source>
        <dbReference type="SAM" id="SignalP"/>
    </source>
</evidence>
<reference evidence="2" key="1">
    <citation type="journal article" date="2023" name="Mol. Phylogenet. Evol.">
        <title>Genome-scale phylogeny and comparative genomics of the fungal order Sordariales.</title>
        <authorList>
            <person name="Hensen N."/>
            <person name="Bonometti L."/>
            <person name="Westerberg I."/>
            <person name="Brannstrom I.O."/>
            <person name="Guillou S."/>
            <person name="Cros-Aarteil S."/>
            <person name="Calhoun S."/>
            <person name="Haridas S."/>
            <person name="Kuo A."/>
            <person name="Mondo S."/>
            <person name="Pangilinan J."/>
            <person name="Riley R."/>
            <person name="LaButti K."/>
            <person name="Andreopoulos B."/>
            <person name="Lipzen A."/>
            <person name="Chen C."/>
            <person name="Yan M."/>
            <person name="Daum C."/>
            <person name="Ng V."/>
            <person name="Clum A."/>
            <person name="Steindorff A."/>
            <person name="Ohm R.A."/>
            <person name="Martin F."/>
            <person name="Silar P."/>
            <person name="Natvig D.O."/>
            <person name="Lalanne C."/>
            <person name="Gautier V."/>
            <person name="Ament-Velasquez S.L."/>
            <person name="Kruys A."/>
            <person name="Hutchinson M.I."/>
            <person name="Powell A.J."/>
            <person name="Barry K."/>
            <person name="Miller A.N."/>
            <person name="Grigoriev I.V."/>
            <person name="Debuchy R."/>
            <person name="Gladieux P."/>
            <person name="Hiltunen Thoren M."/>
            <person name="Johannesson H."/>
        </authorList>
    </citation>
    <scope>NUCLEOTIDE SEQUENCE</scope>
    <source>
        <strain evidence="2">CBS 532.94</strain>
    </source>
</reference>
<organism evidence="2 3">
    <name type="scientific">Achaetomium macrosporum</name>
    <dbReference type="NCBI Taxonomy" id="79813"/>
    <lineage>
        <taxon>Eukaryota</taxon>
        <taxon>Fungi</taxon>
        <taxon>Dikarya</taxon>
        <taxon>Ascomycota</taxon>
        <taxon>Pezizomycotina</taxon>
        <taxon>Sordariomycetes</taxon>
        <taxon>Sordariomycetidae</taxon>
        <taxon>Sordariales</taxon>
        <taxon>Chaetomiaceae</taxon>
        <taxon>Achaetomium</taxon>
    </lineage>
</organism>
<evidence type="ECO:0000313" key="2">
    <source>
        <dbReference type="EMBL" id="KAK4241543.1"/>
    </source>
</evidence>
<evidence type="ECO:0000313" key="3">
    <source>
        <dbReference type="Proteomes" id="UP001303760"/>
    </source>
</evidence>
<sequence length="274" mass="29409">MLALFTVAWLLAWMPLAVQADDEPRTCVFRLLSGDFVLSQLDGGQVLGIRTTDLSNEGTGTLFRLRHGVLYDSKLRGCWWAVLVCDLFPPAHPHPLFEIDATQKLVYNSSFTSFWACPANAGNNNADAQQQQQQQGGETVVANFYLEVPEHLQERFAADQARSSGPCKRVAIEVGFIDAWICDHEFAFAEESASERRTAVVAPETIALDTASVPDASVLVAAAKTVVLGTATALEIASVPASSESGTVATFAPVASTTGTPTSVISYTKIESVL</sequence>
<keyword evidence="1" id="KW-0732">Signal</keyword>
<feature type="signal peptide" evidence="1">
    <location>
        <begin position="1"/>
        <end position="20"/>
    </location>
</feature>
<keyword evidence="3" id="KW-1185">Reference proteome</keyword>
<dbReference type="AlphaFoldDB" id="A0AAN7CG87"/>
<protein>
    <submittedName>
        <fullName evidence="2">Uncharacterized protein</fullName>
    </submittedName>
</protein>
<name>A0AAN7CG87_9PEZI</name>
<feature type="chain" id="PRO_5042884699" evidence="1">
    <location>
        <begin position="21"/>
        <end position="274"/>
    </location>
</feature>
<reference evidence="2" key="2">
    <citation type="submission" date="2023-05" db="EMBL/GenBank/DDBJ databases">
        <authorList>
            <consortium name="Lawrence Berkeley National Laboratory"/>
            <person name="Steindorff A."/>
            <person name="Hensen N."/>
            <person name="Bonometti L."/>
            <person name="Westerberg I."/>
            <person name="Brannstrom I.O."/>
            <person name="Guillou S."/>
            <person name="Cros-Aarteil S."/>
            <person name="Calhoun S."/>
            <person name="Haridas S."/>
            <person name="Kuo A."/>
            <person name="Mondo S."/>
            <person name="Pangilinan J."/>
            <person name="Riley R."/>
            <person name="Labutti K."/>
            <person name="Andreopoulos B."/>
            <person name="Lipzen A."/>
            <person name="Chen C."/>
            <person name="Yanf M."/>
            <person name="Daum C."/>
            <person name="Ng V."/>
            <person name="Clum A."/>
            <person name="Ohm R."/>
            <person name="Martin F."/>
            <person name="Silar P."/>
            <person name="Natvig D."/>
            <person name="Lalanne C."/>
            <person name="Gautier V."/>
            <person name="Ament-Velasquez S.L."/>
            <person name="Kruys A."/>
            <person name="Hutchinson M.I."/>
            <person name="Powell A.J."/>
            <person name="Barry K."/>
            <person name="Miller A.N."/>
            <person name="Grigoriev I.V."/>
            <person name="Debuchy R."/>
            <person name="Gladieux P."/>
            <person name="Thoren M.H."/>
            <person name="Johannesson H."/>
        </authorList>
    </citation>
    <scope>NUCLEOTIDE SEQUENCE</scope>
    <source>
        <strain evidence="2">CBS 532.94</strain>
    </source>
</reference>
<dbReference type="EMBL" id="MU860020">
    <property type="protein sequence ID" value="KAK4241543.1"/>
    <property type="molecule type" value="Genomic_DNA"/>
</dbReference>
<proteinExistence type="predicted"/>
<dbReference type="Proteomes" id="UP001303760">
    <property type="component" value="Unassembled WGS sequence"/>
</dbReference>
<gene>
    <name evidence="2" type="ORF">C8A03DRAFT_30266</name>
</gene>